<dbReference type="InterPro" id="IPR005467">
    <property type="entry name" value="His_kinase_dom"/>
</dbReference>
<dbReference type="Gene3D" id="6.10.340.10">
    <property type="match status" value="1"/>
</dbReference>
<dbReference type="STRING" id="531814.SAMN04487944_105130"/>
<dbReference type="Proteomes" id="UP000199687">
    <property type="component" value="Unassembled WGS sequence"/>
</dbReference>
<dbReference type="InterPro" id="IPR004358">
    <property type="entry name" value="Sig_transdc_His_kin-like_C"/>
</dbReference>
<evidence type="ECO:0000256" key="8">
    <source>
        <dbReference type="SAM" id="Phobius"/>
    </source>
</evidence>
<dbReference type="SUPFAM" id="SSF55874">
    <property type="entry name" value="ATPase domain of HSP90 chaperone/DNA topoisomerase II/histidine kinase"/>
    <property type="match status" value="1"/>
</dbReference>
<organism evidence="10 11">
    <name type="scientific">Gracilibacillus ureilyticus</name>
    <dbReference type="NCBI Taxonomy" id="531814"/>
    <lineage>
        <taxon>Bacteria</taxon>
        <taxon>Bacillati</taxon>
        <taxon>Bacillota</taxon>
        <taxon>Bacilli</taxon>
        <taxon>Bacillales</taxon>
        <taxon>Bacillaceae</taxon>
        <taxon>Gracilibacillus</taxon>
    </lineage>
</organism>
<feature type="transmembrane region" description="Helical" evidence="8">
    <location>
        <begin position="289"/>
        <end position="312"/>
    </location>
</feature>
<dbReference type="Gene3D" id="3.30.565.10">
    <property type="entry name" value="Histidine kinase-like ATPase, C-terminal domain"/>
    <property type="match status" value="1"/>
</dbReference>
<proteinExistence type="predicted"/>
<dbReference type="PANTHER" id="PTHR34220">
    <property type="entry name" value="SENSOR HISTIDINE KINASE YPDA"/>
    <property type="match status" value="1"/>
</dbReference>
<dbReference type="SMART" id="SM00387">
    <property type="entry name" value="HATPase_c"/>
    <property type="match status" value="1"/>
</dbReference>
<evidence type="ECO:0000256" key="2">
    <source>
        <dbReference type="ARBA" id="ARBA00012438"/>
    </source>
</evidence>
<dbReference type="EC" id="2.7.13.3" evidence="2"/>
<protein>
    <recommendedName>
        <fullName evidence="2">histidine kinase</fullName>
        <ecNumber evidence="2">2.7.13.3</ecNumber>
    </recommendedName>
</protein>
<keyword evidence="3" id="KW-0808">Transferase</keyword>
<dbReference type="Pfam" id="PF02518">
    <property type="entry name" value="HATPase_c"/>
    <property type="match status" value="1"/>
</dbReference>
<evidence type="ECO:0000256" key="1">
    <source>
        <dbReference type="ARBA" id="ARBA00000085"/>
    </source>
</evidence>
<dbReference type="RefSeq" id="WP_245711614.1">
    <property type="nucleotide sequence ID" value="NZ_FOGL01000005.1"/>
</dbReference>
<feature type="domain" description="Histidine kinase" evidence="9">
    <location>
        <begin position="479"/>
        <end position="585"/>
    </location>
</feature>
<evidence type="ECO:0000256" key="5">
    <source>
        <dbReference type="ARBA" id="ARBA00022777"/>
    </source>
</evidence>
<keyword evidence="6" id="KW-0067">ATP-binding</keyword>
<dbReference type="InterPro" id="IPR003594">
    <property type="entry name" value="HATPase_dom"/>
</dbReference>
<keyword evidence="8" id="KW-0472">Membrane</keyword>
<name>A0A1H9PU90_9BACI</name>
<sequence>MKKLPLKVSQKLLGIYLIVTAIPILLVGAYLNYSTREIVISNVLKEVETNADKMEMRLNTIFNRVTNTSDLLYINDNLKTLLANEYETLLDVYNAYNQYPVFDEFIKYYDEIENIQFFMNKNMITNSYFIHADNSVRSENWYKEAVSNRGKINWVYIKEHWTEKEYLTLTRSIFGNANELLGVLAIYISPDVLATVVEGEPYNTFITLDKEVIVYHKDPTFLGESPVFFADIKQDNRNYLIDTKYQSEDVKLSVHEIVPEKSLTNSVQISTIIPVEEIMEEPNIIFTRGFLITSGALLVSVILIGIFIRSFYRRIEQLRKTMFQVAKGNFQITKKMKGSDEISQVYEDLATTTKSVQKIIDEVYIHKIKEETWKRKQKEIDFKMLASQINPHFLYNTLETIRMKALVNKDPEVAKLIKMLSKMMRSALERTDKPVPIKEELELIEHYLEIQHVRFGNKFTYDINVEEGILSNKIFPLLIQPIVENAVIHGLESKEEAGFIHISIMDEDRYMRIEVKDNGIGIPKKQLYQIRAQMDDENYQSDGNRIGLHNVQQRIKLYYGDAFGIEIESIFGLGTTMAIKLPKRVE</sequence>
<keyword evidence="8" id="KW-0812">Transmembrane</keyword>
<dbReference type="PRINTS" id="PR00344">
    <property type="entry name" value="BCTRLSENSOR"/>
</dbReference>
<dbReference type="InterPro" id="IPR050640">
    <property type="entry name" value="Bact_2-comp_sensor_kinase"/>
</dbReference>
<dbReference type="AlphaFoldDB" id="A0A1H9PU90"/>
<dbReference type="GO" id="GO:0016020">
    <property type="term" value="C:membrane"/>
    <property type="evidence" value="ECO:0007669"/>
    <property type="project" value="InterPro"/>
</dbReference>
<dbReference type="InterPro" id="IPR010559">
    <property type="entry name" value="Sig_transdc_His_kin_internal"/>
</dbReference>
<evidence type="ECO:0000259" key="9">
    <source>
        <dbReference type="PROSITE" id="PS50109"/>
    </source>
</evidence>
<keyword evidence="4" id="KW-0547">Nucleotide-binding</keyword>
<evidence type="ECO:0000256" key="6">
    <source>
        <dbReference type="ARBA" id="ARBA00022840"/>
    </source>
</evidence>
<keyword evidence="8" id="KW-1133">Transmembrane helix</keyword>
<evidence type="ECO:0000313" key="11">
    <source>
        <dbReference type="Proteomes" id="UP000199687"/>
    </source>
</evidence>
<dbReference type="Pfam" id="PF06580">
    <property type="entry name" value="His_kinase"/>
    <property type="match status" value="1"/>
</dbReference>
<keyword evidence="5 10" id="KW-0418">Kinase</keyword>
<dbReference type="EMBL" id="FOGL01000005">
    <property type="protein sequence ID" value="SER51173.1"/>
    <property type="molecule type" value="Genomic_DNA"/>
</dbReference>
<reference evidence="10 11" key="1">
    <citation type="submission" date="2016-10" db="EMBL/GenBank/DDBJ databases">
        <authorList>
            <person name="de Groot N.N."/>
        </authorList>
    </citation>
    <scope>NUCLEOTIDE SEQUENCE [LARGE SCALE GENOMIC DNA]</scope>
    <source>
        <strain evidence="10 11">CGMCC 1.7727</strain>
    </source>
</reference>
<feature type="transmembrane region" description="Helical" evidence="8">
    <location>
        <begin position="12"/>
        <end position="33"/>
    </location>
</feature>
<dbReference type="PROSITE" id="PS50109">
    <property type="entry name" value="HIS_KIN"/>
    <property type="match status" value="1"/>
</dbReference>
<dbReference type="GO" id="GO:0000155">
    <property type="term" value="F:phosphorelay sensor kinase activity"/>
    <property type="evidence" value="ECO:0007669"/>
    <property type="project" value="InterPro"/>
</dbReference>
<gene>
    <name evidence="10" type="ORF">SAMN04487944_105130</name>
</gene>
<dbReference type="InterPro" id="IPR036890">
    <property type="entry name" value="HATPase_C_sf"/>
</dbReference>
<keyword evidence="11" id="KW-1185">Reference proteome</keyword>
<evidence type="ECO:0000313" key="10">
    <source>
        <dbReference type="EMBL" id="SER51173.1"/>
    </source>
</evidence>
<evidence type="ECO:0000256" key="4">
    <source>
        <dbReference type="ARBA" id="ARBA00022741"/>
    </source>
</evidence>
<dbReference type="PANTHER" id="PTHR34220:SF7">
    <property type="entry name" value="SENSOR HISTIDINE KINASE YPDA"/>
    <property type="match status" value="1"/>
</dbReference>
<dbReference type="GO" id="GO:0005524">
    <property type="term" value="F:ATP binding"/>
    <property type="evidence" value="ECO:0007669"/>
    <property type="project" value="UniProtKB-KW"/>
</dbReference>
<evidence type="ECO:0000256" key="7">
    <source>
        <dbReference type="ARBA" id="ARBA00023012"/>
    </source>
</evidence>
<evidence type="ECO:0000256" key="3">
    <source>
        <dbReference type="ARBA" id="ARBA00022679"/>
    </source>
</evidence>
<comment type="catalytic activity">
    <reaction evidence="1">
        <text>ATP + protein L-histidine = ADP + protein N-phospho-L-histidine.</text>
        <dbReference type="EC" id="2.7.13.3"/>
    </reaction>
</comment>
<keyword evidence="7" id="KW-0902">Two-component regulatory system</keyword>
<accession>A0A1H9PU90</accession>